<feature type="domain" description="Bacterial transcriptional activator" evidence="1">
    <location>
        <begin position="92"/>
        <end position="237"/>
    </location>
</feature>
<dbReference type="InterPro" id="IPR016032">
    <property type="entry name" value="Sig_transdc_resp-reg_C-effctor"/>
</dbReference>
<evidence type="ECO:0000313" key="3">
    <source>
        <dbReference type="Proteomes" id="UP000239494"/>
    </source>
</evidence>
<dbReference type="PANTHER" id="PTHR47691:SF3">
    <property type="entry name" value="HTH-TYPE TRANSCRIPTIONAL REGULATOR RV0890C-RELATED"/>
    <property type="match status" value="1"/>
</dbReference>
<dbReference type="RefSeq" id="WP_106196383.1">
    <property type="nucleotide sequence ID" value="NZ_PVTF01000021.1"/>
</dbReference>
<dbReference type="AlphaFoldDB" id="A0A2T0SGE3"/>
<dbReference type="Gene3D" id="1.10.10.10">
    <property type="entry name" value="Winged helix-like DNA-binding domain superfamily/Winged helix DNA-binding domain"/>
    <property type="match status" value="1"/>
</dbReference>
<dbReference type="InterPro" id="IPR036388">
    <property type="entry name" value="WH-like_DNA-bd_sf"/>
</dbReference>
<dbReference type="InterPro" id="IPR049945">
    <property type="entry name" value="AAA_22"/>
</dbReference>
<dbReference type="InterPro" id="IPR011990">
    <property type="entry name" value="TPR-like_helical_dom_sf"/>
</dbReference>
<dbReference type="Gene3D" id="1.25.40.10">
    <property type="entry name" value="Tetratricopeptide repeat domain"/>
    <property type="match status" value="2"/>
</dbReference>
<gene>
    <name evidence="2" type="ORF">CLV43_12169</name>
</gene>
<dbReference type="Pfam" id="PF03704">
    <property type="entry name" value="BTAD"/>
    <property type="match status" value="1"/>
</dbReference>
<dbReference type="EMBL" id="PVTF01000021">
    <property type="protein sequence ID" value="PRY32475.1"/>
    <property type="molecule type" value="Genomic_DNA"/>
</dbReference>
<proteinExistence type="predicted"/>
<dbReference type="GO" id="GO:0003677">
    <property type="term" value="F:DNA binding"/>
    <property type="evidence" value="ECO:0007669"/>
    <property type="project" value="InterPro"/>
</dbReference>
<dbReference type="GO" id="GO:0006355">
    <property type="term" value="P:regulation of DNA-templated transcription"/>
    <property type="evidence" value="ECO:0007669"/>
    <property type="project" value="InterPro"/>
</dbReference>
<protein>
    <submittedName>
        <fullName evidence="2">Putative ATPase</fullName>
    </submittedName>
</protein>
<keyword evidence="3" id="KW-1185">Reference proteome</keyword>
<dbReference type="Pfam" id="PF13401">
    <property type="entry name" value="AAA_22"/>
    <property type="match status" value="1"/>
</dbReference>
<sequence>MTTELALLSRVAFRGQEITRPRLRGLLALLAADLRSGCGTGRLVEGLWPDELPDHPAKALQVLVSQARAQLGSEVIVRTPVGYRLSLAEDQVDASAVLLRAAASAQHSRSGDQAAALDQAEAGLALWDGPESWDSHPADPVSELRSQRASTHRALVRARALALARLGRHAEAADPLAALVAEHPRDEEVLAELLRCEAATVGASAALARYDAYRRSLRDELGTDPGPELRAVHQGLLRGGTQAVRHRVPHEPNELLGREDDIEAVTALLRTSRVTSVVGAGGLGKTRLAHAVARRAEQRVVHVVALAGVTAAADVVAEVASVLGVGETTIGRAGRRVDVVTGIVDALGPGPALLVLDNCEHVVDAAADLVRALVSTSGDLRVLTTSRTPLGLSSESVYPLPELSPATAVELFSRRARAARPDVDLPDDVVREVCGHLDGLPLAVELAAARVRVMSVAEIARRLDDRFALLRGGARDAPPRHRTLHAVIDWSWNLLAPEARAAVRALSVFPGGFTADAARYLVGDDDVLEQLVDQSLLKVSDTGSGTRFLMLETVREFGAAHREDAGEAAAVTDRFLVWARDFGVAHHESLFGADLLAGVHRIRAEQDNLVLALRHALERRDGATVAATTAALGGLWTTESNLTRAATLTGDPTWALSHYRPEPAFVDVTRTAVVLCVMSGFLFLSGPTPARSLVALRALPPAEPTTLIRAVDALFRALVGGAQDLEALCGSDNRLLAGVANTVAAYAFENDYDLDNALAAARRTLAAFEDADSPWLPAVAHSRIGELCLPLDRADEARGHFTATMTMLERLGAGPTAARGRWAVVLANLQCGDVDEAERWLEQAELGGDEVGDVRMFAAGMRAEILLARGDTDAGLRLWRQAVERLGLAPELSRGREPWESEVRTVAVVAHARHGRLDLVREVAAATRTTLTARLTRFGASPVPSYSDFPVNGALLVAAAMLELDHAERADDPRARASAARMIALAERFRFSRGFQPTMSPAHTRATAERADRSAYEDAVSSYADLGYADLPAAALALLGTTARDPA</sequence>
<evidence type="ECO:0000313" key="2">
    <source>
        <dbReference type="EMBL" id="PRY32475.1"/>
    </source>
</evidence>
<dbReference type="PANTHER" id="PTHR47691">
    <property type="entry name" value="REGULATOR-RELATED"/>
    <property type="match status" value="1"/>
</dbReference>
<name>A0A2T0SGE3_9PSEU</name>
<dbReference type="Proteomes" id="UP000239494">
    <property type="component" value="Unassembled WGS sequence"/>
</dbReference>
<dbReference type="SUPFAM" id="SSF48452">
    <property type="entry name" value="TPR-like"/>
    <property type="match status" value="2"/>
</dbReference>
<dbReference type="SUPFAM" id="SSF52540">
    <property type="entry name" value="P-loop containing nucleoside triphosphate hydrolases"/>
    <property type="match status" value="1"/>
</dbReference>
<evidence type="ECO:0000259" key="1">
    <source>
        <dbReference type="SMART" id="SM01043"/>
    </source>
</evidence>
<accession>A0A2T0SGE3</accession>
<dbReference type="GO" id="GO:0016887">
    <property type="term" value="F:ATP hydrolysis activity"/>
    <property type="evidence" value="ECO:0007669"/>
    <property type="project" value="InterPro"/>
</dbReference>
<dbReference type="SMART" id="SM01043">
    <property type="entry name" value="BTAD"/>
    <property type="match status" value="1"/>
</dbReference>
<dbReference type="InterPro" id="IPR027417">
    <property type="entry name" value="P-loop_NTPase"/>
</dbReference>
<organism evidence="2 3">
    <name type="scientific">Umezawaea tangerina</name>
    <dbReference type="NCBI Taxonomy" id="84725"/>
    <lineage>
        <taxon>Bacteria</taxon>
        <taxon>Bacillati</taxon>
        <taxon>Actinomycetota</taxon>
        <taxon>Actinomycetes</taxon>
        <taxon>Pseudonocardiales</taxon>
        <taxon>Pseudonocardiaceae</taxon>
        <taxon>Umezawaea</taxon>
    </lineage>
</organism>
<comment type="caution">
    <text evidence="2">The sequence shown here is derived from an EMBL/GenBank/DDBJ whole genome shotgun (WGS) entry which is preliminary data.</text>
</comment>
<dbReference type="SUPFAM" id="SSF46894">
    <property type="entry name" value="C-terminal effector domain of the bipartite response regulators"/>
    <property type="match status" value="1"/>
</dbReference>
<reference evidence="2 3" key="1">
    <citation type="submission" date="2018-03" db="EMBL/GenBank/DDBJ databases">
        <title>Genomic Encyclopedia of Archaeal and Bacterial Type Strains, Phase II (KMG-II): from individual species to whole genera.</title>
        <authorList>
            <person name="Goeker M."/>
        </authorList>
    </citation>
    <scope>NUCLEOTIDE SEQUENCE [LARGE SCALE GENOMIC DNA]</scope>
    <source>
        <strain evidence="2 3">DSM 44720</strain>
    </source>
</reference>
<dbReference type="InterPro" id="IPR005158">
    <property type="entry name" value="BTAD"/>
</dbReference>
<dbReference type="OrthoDB" id="9812579at2"/>